<evidence type="ECO:0008006" key="3">
    <source>
        <dbReference type="Google" id="ProtNLM"/>
    </source>
</evidence>
<dbReference type="AlphaFoldDB" id="K6XQA7"/>
<accession>K6XQA7</accession>
<keyword evidence="2" id="KW-1185">Reference proteome</keyword>
<evidence type="ECO:0000313" key="2">
    <source>
        <dbReference type="Proteomes" id="UP000006334"/>
    </source>
</evidence>
<dbReference type="Pfam" id="PF05960">
    <property type="entry name" value="DUF885"/>
    <property type="match status" value="1"/>
</dbReference>
<dbReference type="InterPro" id="IPR010281">
    <property type="entry name" value="DUF885"/>
</dbReference>
<dbReference type="PANTHER" id="PTHR33361">
    <property type="entry name" value="GLR0591 PROTEIN"/>
    <property type="match status" value="1"/>
</dbReference>
<dbReference type="PROSITE" id="PS51257">
    <property type="entry name" value="PROKAR_LIPOPROTEIN"/>
    <property type="match status" value="1"/>
</dbReference>
<organism evidence="1 2">
    <name type="scientific">Aliiglaciecola lipolytica E3</name>
    <dbReference type="NCBI Taxonomy" id="1127673"/>
    <lineage>
        <taxon>Bacteria</taxon>
        <taxon>Pseudomonadati</taxon>
        <taxon>Pseudomonadota</taxon>
        <taxon>Gammaproteobacteria</taxon>
        <taxon>Alteromonadales</taxon>
        <taxon>Alteromonadaceae</taxon>
        <taxon>Aliiglaciecola</taxon>
    </lineage>
</organism>
<dbReference type="eggNOG" id="COG4805">
    <property type="taxonomic scope" value="Bacteria"/>
</dbReference>
<gene>
    <name evidence="1" type="ORF">GLIP_1210</name>
</gene>
<dbReference type="STRING" id="1127673.GLIP_1210"/>
<dbReference type="PANTHER" id="PTHR33361:SF2">
    <property type="entry name" value="DUF885 DOMAIN-CONTAINING PROTEIN"/>
    <property type="match status" value="1"/>
</dbReference>
<dbReference type="Proteomes" id="UP000006334">
    <property type="component" value="Unassembled WGS sequence"/>
</dbReference>
<reference evidence="1 2" key="1">
    <citation type="journal article" date="2017" name="Antonie Van Leeuwenhoek">
        <title>Rhizobium rhizosphaerae sp. nov., a novel species isolated from rice rhizosphere.</title>
        <authorList>
            <person name="Zhao J.J."/>
            <person name="Zhang J."/>
            <person name="Zhang R.J."/>
            <person name="Zhang C.W."/>
            <person name="Yin H.Q."/>
            <person name="Zhang X.X."/>
        </authorList>
    </citation>
    <scope>NUCLEOTIDE SEQUENCE [LARGE SCALE GENOMIC DNA]</scope>
    <source>
        <strain evidence="1 2">E3</strain>
    </source>
</reference>
<comment type="caution">
    <text evidence="1">The sequence shown here is derived from an EMBL/GenBank/DDBJ whole genome shotgun (WGS) entry which is preliminary data.</text>
</comment>
<sequence>MQIKRLIIIAITAIILGGCAGHQQAEKQAVVTTSSQAQQQLKQLLDDEWQYLMDTYPTYASYLGLGNDELNSRWRDMSLEAIHQSDKHYREVLKKLNAIDTSALSESDKTNYQLFKWQLEMAIEEHQFKPYLMPLDQSQGVQTLDDMANFVSLSSVKDYQNWLSRLQKLPEHIQQNQLLMEAGIAQGIMPAKATMQRIPAQIQKQIVDKPEDSLFYQPFINMSDDIPVAEQTRLQQEAKTVIKQQVIPAYEAFNQFFVNQYLPAARTSHGIWDTPNGKEKYEYLVRYFTTTELTPDEIHQIGLDEVARNRAEMDKIIEETGFEGTFEEFVTFLRTDPQFYYETPEELFDAYLAVSKRIDPELVKLFGKLPRMPYGLKAIPDAVAPDSTTAYYNMPAADGSRAGYYYVNLYQPETRPKYEMEVLSVHEAMPGHHLQLALQMELDEMPAFRRFMNFTVFVEGWGLYSERLGYDLGLYKDPYSRFGQLTYDMWRSVRLVVDTGIHYKGWTRQQAIDYFKANAAKSEADIINEIDRYISWPGQALAYKIGQLKMLELREKAKNELGDKFDIKAFHDTMLGSGSIPLSVLEENIDNWIQSVKSQN</sequence>
<evidence type="ECO:0000313" key="1">
    <source>
        <dbReference type="EMBL" id="GAC13851.1"/>
    </source>
</evidence>
<proteinExistence type="predicted"/>
<name>K6XQA7_9ALTE</name>
<protein>
    <recommendedName>
        <fullName evidence="3">Lipoprotein</fullName>
    </recommendedName>
</protein>
<dbReference type="EMBL" id="BAEN01000023">
    <property type="protein sequence ID" value="GAC13851.1"/>
    <property type="molecule type" value="Genomic_DNA"/>
</dbReference>
<dbReference type="RefSeq" id="WP_008843668.1">
    <property type="nucleotide sequence ID" value="NZ_BAEN01000023.1"/>
</dbReference>